<keyword evidence="2" id="KW-1185">Reference proteome</keyword>
<name>A0ACD4P733_9PSED</name>
<organism evidence="1 2">
    <name type="scientific">Pseudomonas fortuita</name>
    <dbReference type="NCBI Taxonomy" id="3233375"/>
    <lineage>
        <taxon>Bacteria</taxon>
        <taxon>Pseudomonadati</taxon>
        <taxon>Pseudomonadota</taxon>
        <taxon>Gammaproteobacteria</taxon>
        <taxon>Pseudomonadales</taxon>
        <taxon>Pseudomonadaceae</taxon>
        <taxon>Pseudomonas</taxon>
    </lineage>
</organism>
<sequence length="242" mass="26719">MKILIYSDLHLEFADFQPPAVEADLVVLAGDISVRSRGVLWANETFSCPVIYACGNHEFYKGHLSKTLIKMQGAAAEHVHVLDNQTLIIGDTRFLVATAWTDFTATGDYKAAMRVCAEGMTDFKRIRIGEGYSKLRPVDLIARNIATRDFLEAELGKGFDGKTVVITHHCPIQDVAGDGHEGHLGAAYFNQWHDLVSQADVWIFGHTHHAVDTLVSGCRVVSNPRGYPGERTGFSSDFTIEI</sequence>
<accession>A0ACD4P733</accession>
<dbReference type="Proteomes" id="UP001163982">
    <property type="component" value="Chromosome"/>
</dbReference>
<proteinExistence type="predicted"/>
<dbReference type="EMBL" id="CP114035">
    <property type="protein sequence ID" value="WAP63558.1"/>
    <property type="molecule type" value="Genomic_DNA"/>
</dbReference>
<evidence type="ECO:0000313" key="1">
    <source>
        <dbReference type="EMBL" id="WAP63558.1"/>
    </source>
</evidence>
<gene>
    <name evidence="1" type="ORF">OZ911_27400</name>
</gene>
<evidence type="ECO:0000313" key="2">
    <source>
        <dbReference type="Proteomes" id="UP001163982"/>
    </source>
</evidence>
<reference evidence="1" key="1">
    <citation type="journal article" date="2024" name="Int. J. Syst. Evol. Microbiol.">
        <title>Pseudomonas fortuita sp. nov., isolated from the endosphere of a wild yam.</title>
        <authorList>
            <person name="Carlier A."/>
            <person name="Beaumel M."/>
            <person name="Moreau S."/>
            <person name="Acar T."/>
            <person name="Sana T.G."/>
            <person name="Cnockaert M."/>
            <person name="Vandamme P."/>
        </authorList>
    </citation>
    <scope>NUCLEOTIDE SEQUENCE</scope>
    <source>
        <strain evidence="1">GMI12077</strain>
    </source>
</reference>
<protein>
    <submittedName>
        <fullName evidence="1">Metallophosphoesterase</fullName>
    </submittedName>
</protein>